<sequence>MRQGIPHLTAAKERNGGVLLVYQSHQSQILFFIYQLLPLIPRQILTGAVQPDQFTWALPADLLDSGLIKAPFSLRLIASDRFF</sequence>
<evidence type="ECO:0000313" key="2">
    <source>
        <dbReference type="Proteomes" id="UP000178449"/>
    </source>
</evidence>
<name>A0A1F6GBJ8_9PROT</name>
<organism evidence="1 2">
    <name type="scientific">Candidatus Lambdaproteobacteria bacterium RIFOXYD2_FULL_50_16</name>
    <dbReference type="NCBI Taxonomy" id="1817772"/>
    <lineage>
        <taxon>Bacteria</taxon>
        <taxon>Pseudomonadati</taxon>
        <taxon>Pseudomonadota</taxon>
        <taxon>Candidatus Lambdaproteobacteria</taxon>
    </lineage>
</organism>
<comment type="caution">
    <text evidence="1">The sequence shown here is derived from an EMBL/GenBank/DDBJ whole genome shotgun (WGS) entry which is preliminary data.</text>
</comment>
<dbReference type="AlphaFoldDB" id="A0A1F6GBJ8"/>
<dbReference type="Proteomes" id="UP000178449">
    <property type="component" value="Unassembled WGS sequence"/>
</dbReference>
<gene>
    <name evidence="1" type="ORF">A2527_07150</name>
</gene>
<protein>
    <submittedName>
        <fullName evidence="1">Uncharacterized protein</fullName>
    </submittedName>
</protein>
<proteinExistence type="predicted"/>
<accession>A0A1F6GBJ8</accession>
<evidence type="ECO:0000313" key="1">
    <source>
        <dbReference type="EMBL" id="OGG95482.1"/>
    </source>
</evidence>
<reference evidence="1 2" key="1">
    <citation type="journal article" date="2016" name="Nat. Commun.">
        <title>Thousands of microbial genomes shed light on interconnected biogeochemical processes in an aquifer system.</title>
        <authorList>
            <person name="Anantharaman K."/>
            <person name="Brown C.T."/>
            <person name="Hug L.A."/>
            <person name="Sharon I."/>
            <person name="Castelle C.J."/>
            <person name="Probst A.J."/>
            <person name="Thomas B.C."/>
            <person name="Singh A."/>
            <person name="Wilkins M.J."/>
            <person name="Karaoz U."/>
            <person name="Brodie E.L."/>
            <person name="Williams K.H."/>
            <person name="Hubbard S.S."/>
            <person name="Banfield J.F."/>
        </authorList>
    </citation>
    <scope>NUCLEOTIDE SEQUENCE [LARGE SCALE GENOMIC DNA]</scope>
</reference>
<dbReference type="EMBL" id="MFNE01000022">
    <property type="protein sequence ID" value="OGG95482.1"/>
    <property type="molecule type" value="Genomic_DNA"/>
</dbReference>